<comment type="caution">
    <text evidence="2">The sequence shown here is derived from an EMBL/GenBank/DDBJ whole genome shotgun (WGS) entry which is preliminary data.</text>
</comment>
<reference evidence="2 3" key="1">
    <citation type="submission" date="2017-08" db="EMBL/GenBank/DDBJ databases">
        <title>Infants hospitalized years apart are colonized by the same room-sourced microbial strains.</title>
        <authorList>
            <person name="Brooks B."/>
            <person name="Olm M.R."/>
            <person name="Firek B.A."/>
            <person name="Baker R."/>
            <person name="Thomas B.C."/>
            <person name="Morowitz M.J."/>
            <person name="Banfield J.F."/>
        </authorList>
    </citation>
    <scope>NUCLEOTIDE SEQUENCE [LARGE SCALE GENOMIC DNA]</scope>
    <source>
        <strain evidence="2">S2_018_000_R3_110</strain>
    </source>
</reference>
<organism evidence="2 3">
    <name type="scientific">Sphingomonas hengshuiensis</name>
    <dbReference type="NCBI Taxonomy" id="1609977"/>
    <lineage>
        <taxon>Bacteria</taxon>
        <taxon>Pseudomonadati</taxon>
        <taxon>Pseudomonadota</taxon>
        <taxon>Alphaproteobacteria</taxon>
        <taxon>Sphingomonadales</taxon>
        <taxon>Sphingomonadaceae</taxon>
        <taxon>Sphingomonas</taxon>
    </lineage>
</organism>
<proteinExistence type="predicted"/>
<sequence length="175" mass="17614">MRRAVVALLALAGCSGEPAPPPPPAPQPSGQPTPPPAATPSPRQLRPGQLPTPELDGAVPLAGDWSSERDAAIYTVGGRIAFAVRCDRAARRILLSRGVGEGDTIGLFTDSAAATFPAQVVDGALETAVTTGQTFLDALAKADAIGIAAGRGPVVRVPGDKAVGAVVRGCRPAGR</sequence>
<dbReference type="EMBL" id="QFNF01000041">
    <property type="protein sequence ID" value="PZO74519.1"/>
    <property type="molecule type" value="Genomic_DNA"/>
</dbReference>
<name>A0A2W4Z3Z8_9SPHN</name>
<dbReference type="Proteomes" id="UP000248614">
    <property type="component" value="Unassembled WGS sequence"/>
</dbReference>
<feature type="compositionally biased region" description="Pro residues" evidence="1">
    <location>
        <begin position="18"/>
        <end position="39"/>
    </location>
</feature>
<accession>A0A2W4Z3Z8</accession>
<evidence type="ECO:0000256" key="1">
    <source>
        <dbReference type="SAM" id="MobiDB-lite"/>
    </source>
</evidence>
<protein>
    <submittedName>
        <fullName evidence="2">Uncharacterized protein</fullName>
    </submittedName>
</protein>
<evidence type="ECO:0000313" key="2">
    <source>
        <dbReference type="EMBL" id="PZO74519.1"/>
    </source>
</evidence>
<dbReference type="AlphaFoldDB" id="A0A2W4Z3Z8"/>
<feature type="region of interest" description="Disordered" evidence="1">
    <location>
        <begin position="13"/>
        <end position="62"/>
    </location>
</feature>
<evidence type="ECO:0000313" key="3">
    <source>
        <dbReference type="Proteomes" id="UP000248614"/>
    </source>
</evidence>
<gene>
    <name evidence="2" type="ORF">DI632_13330</name>
</gene>